<dbReference type="AlphaFoldDB" id="A0AAD7D5V6"/>
<dbReference type="EMBL" id="JARKIE010000123">
    <property type="protein sequence ID" value="KAJ7680123.1"/>
    <property type="molecule type" value="Genomic_DNA"/>
</dbReference>
<organism evidence="1 2">
    <name type="scientific">Mycena rosella</name>
    <name type="common">Pink bonnet</name>
    <name type="synonym">Agaricus rosellus</name>
    <dbReference type="NCBI Taxonomy" id="1033263"/>
    <lineage>
        <taxon>Eukaryota</taxon>
        <taxon>Fungi</taxon>
        <taxon>Dikarya</taxon>
        <taxon>Basidiomycota</taxon>
        <taxon>Agaricomycotina</taxon>
        <taxon>Agaricomycetes</taxon>
        <taxon>Agaricomycetidae</taxon>
        <taxon>Agaricales</taxon>
        <taxon>Marasmiineae</taxon>
        <taxon>Mycenaceae</taxon>
        <taxon>Mycena</taxon>
    </lineage>
</organism>
<reference evidence="1" key="1">
    <citation type="submission" date="2023-03" db="EMBL/GenBank/DDBJ databases">
        <title>Massive genome expansion in bonnet fungi (Mycena s.s.) driven by repeated elements and novel gene families across ecological guilds.</title>
        <authorList>
            <consortium name="Lawrence Berkeley National Laboratory"/>
            <person name="Harder C.B."/>
            <person name="Miyauchi S."/>
            <person name="Viragh M."/>
            <person name="Kuo A."/>
            <person name="Thoen E."/>
            <person name="Andreopoulos B."/>
            <person name="Lu D."/>
            <person name="Skrede I."/>
            <person name="Drula E."/>
            <person name="Henrissat B."/>
            <person name="Morin E."/>
            <person name="Kohler A."/>
            <person name="Barry K."/>
            <person name="LaButti K."/>
            <person name="Morin E."/>
            <person name="Salamov A."/>
            <person name="Lipzen A."/>
            <person name="Mereny Z."/>
            <person name="Hegedus B."/>
            <person name="Baldrian P."/>
            <person name="Stursova M."/>
            <person name="Weitz H."/>
            <person name="Taylor A."/>
            <person name="Grigoriev I.V."/>
            <person name="Nagy L.G."/>
            <person name="Martin F."/>
            <person name="Kauserud H."/>
        </authorList>
    </citation>
    <scope>NUCLEOTIDE SEQUENCE</scope>
    <source>
        <strain evidence="1">CBHHK067</strain>
    </source>
</reference>
<sequence>MARRCKLLTPDIKAQCRRALLAKYAKKYYWHTNASLLAQENPLVLEASITIMYYCMYGDFLLYEKMPCGAWKKKVGGNKRKRGVDRILGGYKADTYAKTQ</sequence>
<evidence type="ECO:0000313" key="1">
    <source>
        <dbReference type="EMBL" id="KAJ7680123.1"/>
    </source>
</evidence>
<gene>
    <name evidence="1" type="ORF">B0H17DRAFT_1138733</name>
</gene>
<protein>
    <submittedName>
        <fullName evidence="1">Uncharacterized protein</fullName>
    </submittedName>
</protein>
<comment type="caution">
    <text evidence="1">The sequence shown here is derived from an EMBL/GenBank/DDBJ whole genome shotgun (WGS) entry which is preliminary data.</text>
</comment>
<evidence type="ECO:0000313" key="2">
    <source>
        <dbReference type="Proteomes" id="UP001221757"/>
    </source>
</evidence>
<dbReference type="Proteomes" id="UP001221757">
    <property type="component" value="Unassembled WGS sequence"/>
</dbReference>
<keyword evidence="2" id="KW-1185">Reference proteome</keyword>
<accession>A0AAD7D5V6</accession>
<proteinExistence type="predicted"/>
<name>A0AAD7D5V6_MYCRO</name>